<evidence type="ECO:0000313" key="2">
    <source>
        <dbReference type="Proteomes" id="UP000253324"/>
    </source>
</evidence>
<reference evidence="1 2" key="1">
    <citation type="submission" date="2018-07" db="EMBL/GenBank/DDBJ databases">
        <title>Genomic Encyclopedia of Type Strains, Phase III (KMG-III): the genomes of soil and plant-associated and newly described type strains.</title>
        <authorList>
            <person name="Whitman W."/>
        </authorList>
    </citation>
    <scope>NUCLEOTIDE SEQUENCE [LARGE SCALE GENOMIC DNA]</scope>
    <source>
        <strain evidence="1 2">31-25a</strain>
    </source>
</reference>
<proteinExistence type="predicted"/>
<evidence type="ECO:0008006" key="3">
    <source>
        <dbReference type="Google" id="ProtNLM"/>
    </source>
</evidence>
<dbReference type="Pfam" id="PF12917">
    <property type="entry name" value="YfbR-like"/>
    <property type="match status" value="1"/>
</dbReference>
<evidence type="ECO:0000313" key="1">
    <source>
        <dbReference type="EMBL" id="RCW85214.1"/>
    </source>
</evidence>
<accession>A0A368Z442</accession>
<sequence length="214" mass="23863">MLRPAKPQPSNLKKTEFRAWQRMLSGRRLDLLDPSPLDIEIEDIAQGLSRVARWNGQTVGEHAFSVAQHSLLVEEIFGRIAPEATTEQRLITLLHDAPEYVIGDMISPFKAVVGGDYKSVELRLQHAIHLRFSLAPVVHQTLRALIKRADAIAAYYEATRLAGFAEKEAVQFFGRPRGINPEGLDLTALATQNAQNAFLLRFAILNESQAQSRG</sequence>
<dbReference type="RefSeq" id="WP_114429098.1">
    <property type="nucleotide sequence ID" value="NZ_QPJM01000003.1"/>
</dbReference>
<dbReference type="OrthoDB" id="9794481at2"/>
<dbReference type="Gene3D" id="1.10.3210.10">
    <property type="entry name" value="Hypothetical protein af1432"/>
    <property type="match status" value="1"/>
</dbReference>
<organism evidence="1 2">
    <name type="scientific">Phyllobacterium bourgognense</name>
    <dbReference type="NCBI Taxonomy" id="314236"/>
    <lineage>
        <taxon>Bacteria</taxon>
        <taxon>Pseudomonadati</taxon>
        <taxon>Pseudomonadota</taxon>
        <taxon>Alphaproteobacteria</taxon>
        <taxon>Hyphomicrobiales</taxon>
        <taxon>Phyllobacteriaceae</taxon>
        <taxon>Phyllobacterium</taxon>
    </lineage>
</organism>
<dbReference type="AlphaFoldDB" id="A0A368Z442"/>
<dbReference type="Proteomes" id="UP000253324">
    <property type="component" value="Unassembled WGS sequence"/>
</dbReference>
<gene>
    <name evidence="1" type="ORF">C7476_10354</name>
</gene>
<keyword evidence="2" id="KW-1185">Reference proteome</keyword>
<protein>
    <recommendedName>
        <fullName evidence="3">Metal dependent phosphohydrolase</fullName>
    </recommendedName>
</protein>
<comment type="caution">
    <text evidence="1">The sequence shown here is derived from an EMBL/GenBank/DDBJ whole genome shotgun (WGS) entry which is preliminary data.</text>
</comment>
<dbReference type="EMBL" id="QPJM01000003">
    <property type="protein sequence ID" value="RCW85214.1"/>
    <property type="molecule type" value="Genomic_DNA"/>
</dbReference>
<dbReference type="SUPFAM" id="SSF109604">
    <property type="entry name" value="HD-domain/PDEase-like"/>
    <property type="match status" value="1"/>
</dbReference>
<name>A0A368Z442_9HYPH</name>